<dbReference type="eggNOG" id="ENOG5030YHE">
    <property type="taxonomic scope" value="Bacteria"/>
</dbReference>
<dbReference type="Proteomes" id="UP000028715">
    <property type="component" value="Unassembled WGS sequence"/>
</dbReference>
<organism evidence="1 2">
    <name type="scientific">Flavobacterium reichenbachii</name>
    <dbReference type="NCBI Taxonomy" id="362418"/>
    <lineage>
        <taxon>Bacteria</taxon>
        <taxon>Pseudomonadati</taxon>
        <taxon>Bacteroidota</taxon>
        <taxon>Flavobacteriia</taxon>
        <taxon>Flavobacteriales</taxon>
        <taxon>Flavobacteriaceae</taxon>
        <taxon>Flavobacterium</taxon>
    </lineage>
</organism>
<proteinExistence type="predicted"/>
<reference evidence="1 2" key="1">
    <citation type="submission" date="2014-07" db="EMBL/GenBank/DDBJ databases">
        <title>Genome of Flavobacterium reichenbachii LMG 25512.</title>
        <authorList>
            <person name="Stropko S.J."/>
            <person name="Pipes S.E."/>
            <person name="Newman J.D."/>
        </authorList>
    </citation>
    <scope>NUCLEOTIDE SEQUENCE [LARGE SCALE GENOMIC DNA]</scope>
    <source>
        <strain evidence="1 2">LMG 25512</strain>
    </source>
</reference>
<accession>A0A085ZMX1</accession>
<comment type="caution">
    <text evidence="1">The sequence shown here is derived from an EMBL/GenBank/DDBJ whole genome shotgun (WGS) entry which is preliminary data.</text>
</comment>
<name>A0A085ZMX1_9FLAO</name>
<sequence>MIISCKKEEKAKKNQINSNEENLKVTNKTKPDSLTLLFKTSNNINEEIRISGYQPMDNDKYFLVADKNFIIVSKYLKSEKELKLVKKDTLVSNEFTYTRIGKESFQKTKIKDQEYILLSVNEIFKGNAVTEQTVSFIMLDTKTLNVYTLMYAGEPSLRSNESIDGKFIENEFLDSKPEIKKAIYEFANKSKWVFHTSKDQNHYTNYVEKWEADNNAFNHLANGYSGIPEVIYSTYYKDDLFKYTGNYEEEESIENDNFKIVSYTRNNIVAFDKNKKLYFPIYTETCVTGCDKKIRFISENSIEVKYYEHSSDETSIINLDEIIFKN</sequence>
<keyword evidence="2" id="KW-1185">Reference proteome</keyword>
<dbReference type="AlphaFoldDB" id="A0A085ZMX1"/>
<dbReference type="EMBL" id="JPRL01000001">
    <property type="protein sequence ID" value="KFF05785.1"/>
    <property type="molecule type" value="Genomic_DNA"/>
</dbReference>
<evidence type="ECO:0000313" key="1">
    <source>
        <dbReference type="EMBL" id="KFF05785.1"/>
    </source>
</evidence>
<dbReference type="STRING" id="362418.IW19_09745"/>
<evidence type="ECO:0000313" key="2">
    <source>
        <dbReference type="Proteomes" id="UP000028715"/>
    </source>
</evidence>
<protein>
    <submittedName>
        <fullName evidence="1">Uncharacterized protein</fullName>
    </submittedName>
</protein>
<gene>
    <name evidence="1" type="ORF">IW19_09745</name>
</gene>